<evidence type="ECO:0000259" key="4">
    <source>
        <dbReference type="PROSITE" id="PS52004"/>
    </source>
</evidence>
<dbReference type="Gene3D" id="3.40.366.10">
    <property type="entry name" value="Malonyl-Coenzyme A Acyl Carrier Protein, domain 2"/>
    <property type="match status" value="1"/>
</dbReference>
<name>A0A1Y1VA20_9FUNG</name>
<evidence type="ECO:0000256" key="3">
    <source>
        <dbReference type="SAM" id="MobiDB-lite"/>
    </source>
</evidence>
<keyword evidence="2" id="KW-0597">Phosphoprotein</keyword>
<dbReference type="InterPro" id="IPR032821">
    <property type="entry name" value="PKS_assoc"/>
</dbReference>
<dbReference type="InterPro" id="IPR014031">
    <property type="entry name" value="Ketoacyl_synth_C"/>
</dbReference>
<dbReference type="Pfam" id="PF00698">
    <property type="entry name" value="Acyl_transf_1"/>
    <property type="match status" value="1"/>
</dbReference>
<dbReference type="InterPro" id="IPR001227">
    <property type="entry name" value="Ac_transferase_dom_sf"/>
</dbReference>
<gene>
    <name evidence="5" type="ORF">BCR36DRAFT_412264</name>
</gene>
<dbReference type="InterPro" id="IPR050091">
    <property type="entry name" value="PKS_NRPS_Biosynth_Enz"/>
</dbReference>
<dbReference type="Proteomes" id="UP000193719">
    <property type="component" value="Unassembled WGS sequence"/>
</dbReference>
<dbReference type="GO" id="GO:0006633">
    <property type="term" value="P:fatty acid biosynthetic process"/>
    <property type="evidence" value="ECO:0007669"/>
    <property type="project" value="TreeGrafter"/>
</dbReference>
<dbReference type="STRING" id="1754191.A0A1Y1VA20"/>
<dbReference type="Pfam" id="PF00109">
    <property type="entry name" value="ketoacyl-synt"/>
    <property type="match status" value="1"/>
</dbReference>
<dbReference type="Pfam" id="PF02801">
    <property type="entry name" value="Ketoacyl-synt_C"/>
    <property type="match status" value="1"/>
</dbReference>
<dbReference type="InterPro" id="IPR014030">
    <property type="entry name" value="Ketoacyl_synth_N"/>
</dbReference>
<dbReference type="InterPro" id="IPR016035">
    <property type="entry name" value="Acyl_Trfase/lysoPLipase"/>
</dbReference>
<keyword evidence="6" id="KW-1185">Reference proteome</keyword>
<dbReference type="InterPro" id="IPR016039">
    <property type="entry name" value="Thiolase-like"/>
</dbReference>
<dbReference type="SUPFAM" id="SSF53383">
    <property type="entry name" value="PLP-dependent transferases"/>
    <property type="match status" value="1"/>
</dbReference>
<accession>A0A1Y1VA20</accession>
<dbReference type="InterPro" id="IPR015424">
    <property type="entry name" value="PyrdxlP-dep_Trfase"/>
</dbReference>
<protein>
    <submittedName>
        <fullName evidence="5">Ketoacyl-synt-domain-containing protein</fullName>
    </submittedName>
</protein>
<evidence type="ECO:0000256" key="1">
    <source>
        <dbReference type="ARBA" id="ARBA00022450"/>
    </source>
</evidence>
<dbReference type="InterPro" id="IPR015421">
    <property type="entry name" value="PyrdxlP-dep_Trfase_major"/>
</dbReference>
<evidence type="ECO:0000313" key="6">
    <source>
        <dbReference type="Proteomes" id="UP000193719"/>
    </source>
</evidence>
<dbReference type="Pfam" id="PF00378">
    <property type="entry name" value="ECH_1"/>
    <property type="match status" value="2"/>
</dbReference>
<comment type="caution">
    <text evidence="5">The sequence shown here is derived from an EMBL/GenBank/DDBJ whole genome shotgun (WGS) entry which is preliminary data.</text>
</comment>
<dbReference type="EMBL" id="MCFH01000020">
    <property type="protein sequence ID" value="ORX50773.1"/>
    <property type="molecule type" value="Genomic_DNA"/>
</dbReference>
<dbReference type="InterPro" id="IPR001753">
    <property type="entry name" value="Enoyl-CoA_hydra/iso"/>
</dbReference>
<dbReference type="SMART" id="SM00825">
    <property type="entry name" value="PKS_KS"/>
    <property type="match status" value="1"/>
</dbReference>
<evidence type="ECO:0000256" key="2">
    <source>
        <dbReference type="ARBA" id="ARBA00022553"/>
    </source>
</evidence>
<dbReference type="SUPFAM" id="SSF53901">
    <property type="entry name" value="Thiolase-like"/>
    <property type="match status" value="1"/>
</dbReference>
<dbReference type="CDD" id="cd00833">
    <property type="entry name" value="PKS"/>
    <property type="match status" value="1"/>
</dbReference>
<dbReference type="PANTHER" id="PTHR43775">
    <property type="entry name" value="FATTY ACID SYNTHASE"/>
    <property type="match status" value="1"/>
</dbReference>
<dbReference type="PANTHER" id="PTHR43775:SF37">
    <property type="entry name" value="SI:DKEY-61P9.11"/>
    <property type="match status" value="1"/>
</dbReference>
<dbReference type="SUPFAM" id="SSF52151">
    <property type="entry name" value="FabD/lysophospholipase-like"/>
    <property type="match status" value="1"/>
</dbReference>
<dbReference type="OrthoDB" id="329835at2759"/>
<dbReference type="CDD" id="cd06558">
    <property type="entry name" value="crotonase-like"/>
    <property type="match status" value="2"/>
</dbReference>
<dbReference type="Gene3D" id="3.40.640.10">
    <property type="entry name" value="Type I PLP-dependent aspartate aminotransferase-like (Major domain)"/>
    <property type="match status" value="1"/>
</dbReference>
<dbReference type="InterPro" id="IPR014043">
    <property type="entry name" value="Acyl_transferase_dom"/>
</dbReference>
<dbReference type="Gene3D" id="3.40.47.10">
    <property type="match status" value="1"/>
</dbReference>
<dbReference type="Pfam" id="PF16197">
    <property type="entry name" value="KAsynt_C_assoc"/>
    <property type="match status" value="1"/>
</dbReference>
<keyword evidence="1" id="KW-0596">Phosphopantetheine</keyword>
<dbReference type="Pfam" id="PF00155">
    <property type="entry name" value="Aminotran_1_2"/>
    <property type="match status" value="1"/>
</dbReference>
<dbReference type="GO" id="GO:0004312">
    <property type="term" value="F:fatty acid synthase activity"/>
    <property type="evidence" value="ECO:0007669"/>
    <property type="project" value="TreeGrafter"/>
</dbReference>
<dbReference type="InterPro" id="IPR020841">
    <property type="entry name" value="PKS_Beta-ketoAc_synthase_dom"/>
</dbReference>
<dbReference type="InterPro" id="IPR016036">
    <property type="entry name" value="Malonyl_transacylase_ACP-bd"/>
</dbReference>
<dbReference type="PRINTS" id="PR01217">
    <property type="entry name" value="PRICHEXTENSN"/>
</dbReference>
<dbReference type="GO" id="GO:0030170">
    <property type="term" value="F:pyridoxal phosphate binding"/>
    <property type="evidence" value="ECO:0007669"/>
    <property type="project" value="InterPro"/>
</dbReference>
<reference evidence="5 6" key="2">
    <citation type="submission" date="2016-08" db="EMBL/GenBank/DDBJ databases">
        <title>Pervasive Adenine N6-methylation of Active Genes in Fungi.</title>
        <authorList>
            <consortium name="DOE Joint Genome Institute"/>
            <person name="Mondo S.J."/>
            <person name="Dannebaum R.O."/>
            <person name="Kuo R.C."/>
            <person name="Labutti K."/>
            <person name="Haridas S."/>
            <person name="Kuo A."/>
            <person name="Salamov A."/>
            <person name="Ahrendt S.R."/>
            <person name="Lipzen A."/>
            <person name="Sullivan W."/>
            <person name="Andreopoulos W.B."/>
            <person name="Clum A."/>
            <person name="Lindquist E."/>
            <person name="Daum C."/>
            <person name="Ramamoorthy G.K."/>
            <person name="Gryganskyi A."/>
            <person name="Culley D."/>
            <person name="Magnuson J.K."/>
            <person name="James T.Y."/>
            <person name="O'Malley M.A."/>
            <person name="Stajich J.E."/>
            <person name="Spatafora J.W."/>
            <person name="Visel A."/>
            <person name="Grigoriev I.V."/>
        </authorList>
    </citation>
    <scope>NUCLEOTIDE SEQUENCE [LARGE SCALE GENOMIC DNA]</scope>
    <source>
        <strain evidence="6">finn</strain>
    </source>
</reference>
<dbReference type="Gene3D" id="3.90.1150.10">
    <property type="entry name" value="Aspartate Aminotransferase, domain 1"/>
    <property type="match status" value="1"/>
</dbReference>
<dbReference type="PROSITE" id="PS52004">
    <property type="entry name" value="KS3_2"/>
    <property type="match status" value="1"/>
</dbReference>
<dbReference type="SMART" id="SM00827">
    <property type="entry name" value="PKS_AT"/>
    <property type="match status" value="1"/>
</dbReference>
<feature type="compositionally biased region" description="Low complexity" evidence="3">
    <location>
        <begin position="1546"/>
        <end position="1556"/>
    </location>
</feature>
<sequence>MSNKTLNFCSSLPFEFGKIDKVKKAAIEAIEKYGLNSDIQCPLKIQLEQKLSKDYGYQYAATFSGANVANISLFTTLVTRMDYIFYDSSSSKNVIDAVLFSKAKTLSYSHANAIENLEKQVKLVHEKFPKSKKVIASSSIFVNEGDICQLKEINRIAQTYQCIVVIDDTFGCGFFDGSSNNILEFYKLKGQVDFITGSFSGIMESNGGFIAYGENQKEFMDRIIKRNEKEVILPNTANALLASYSSLEEPMNLSSGRITRRHQLFKNILQWKNGLKGIGLDVPSHSKSATIPIFMPTDDAGIAFHKALQEQGLYVSYESSERDAIHKYKILTTVQANKTKDEIDSALKIIGRVAIYQFPEVLINQPKVHYSPLKNPIQNSNLSNTTNEKKYQRNFGYQQPKFAVIGIGCHFPEGIESKESFWKMLEDGKCITKDIPKERWDKDEWYSKEPVQGTIQTKRGAFLENPYLFDNKYFYISMPEAKEMSPEQRWLLELTVETLEDANIKPETLKGSRTGVFIGSSGIDYLVTQISHANDINSHSPTGFELSILANRLSYVFDFQGPSISCNTACSSAFSALNIGLNAMITDDCEMAIVAGSNFMSCPGSFVAYSQLRVVSKDGSCKPFDEKADGYAKLEGAGMILVKPYEKAVRDGDKIYCAIVGCGSNEDGRSPSLTMPSYEAQYKLLTHVCEKSGINPTQIDYVEAHGTGTKVGDPIESHAIGDAYGRGKGIRGPNDPPVLVSSVKGNTGHGENSSGIVSIIKTSMMLYKRKLVPTAAYHRLNQAIDAEKLGIKVCEKLEDWNTPHILHAAVNSFGFGGANTNALLEEVKHLNPQDIQLNISQGKPIVAKISGYNEKLVMQQLEEWRKVPMETLLPQLYISNTCREDSHYRISFILDDPAKFYDYVDIILKGRNHINVIKYNNKISVKPKVAFTFSGQGTQYPEMGLQLYNMNPYFASIIDYCNSIHTQISKKDLLKETGLFGKGPVNEEKLLDPQYSFPAIGIIELALVELWKRYGVEPALVFGHSMGEVAAAYAAGILTIEDAILLLYNYGQISENVVDAGAKSGMLAIGCSSEEAQSIYLKGKDKVFIASINSPKDITLGGDLEQLNEIMAEARKNNVFSVMLKVKKAFHTSYIITAKDKFLQSIQGIGNRVKAPKIPFISSTYGREYQGPFDEEYWWTNIISPVNFSQATKIARSKIDKVLEIGSTPVLGIYMSNDFHQDNIFYTLSRKLNNNNSLSRNIANMYAKKCFNNFNWRQYYIDFMDGIDGETLDKIRSIDYPMPKHVWDHRDLRKTYTYMIGIHPERKVCLEKDKILEEIELSSDADVTLRSSDSSVSFSPVNLTETVERKVTPSPKPVPSKKNVTVSPKIKDLDSGDYVLNKKLDQVLKVPKVINVNNAQLSFDSSGTKTPIAKSYLEEKLVSTPVVKTPAPVIKTPTPVVKIPTPVVKTPAPVVKAPTPIVKTPAPVVKAPTPIVKTPTPIVKAPTPVVKTPTPIVKAPTPVVKTPTPIVKAPTPVVKTPTPVVKTPTPIVNVPMTKNSHHSNDSEATSSSAAKAKAVDPSSIIPKPDIIIESTDRVVHVVFNRPEANNSFTGDMLTKLMKAYDPNKILLIESNGKNFSTGWDLNSGGFSSDAFEQSIKNYGEFVKRLEEAIQPIVVICQGNCRGGSMLFPLMADYVIAYDDASFGFPEVRRGGIPALVSVAALKKLSKTTAKRMMLFGEPIRVEEAKKCNLVDFVCSTKDQCNNLVKILFDKFITNQINIINLRESEEETSPSMESTMVRCAMEEYQLSWDNSKELVKLYDLEEGIAVLEICSPQNYNGMNLDVSRQLHAHVDTLKNRKDIKCVILRGYRRHFCTGADPSWVANIEGKTHLRMALEVYEIYRDYASILELKIPVIGMLNGRIVGGGLALSLNCDWRVALKTSTIDFGNLPRGVCPGMMLSANMESYVQRGNSFDMYLQPGSYGMSMEEALEKGIIQEIAETFEDLQQKALLKAREIVQASNQYQGIDRSILLMRTPINKELIMKEAYLLAECAVYTDMANESKKWKLFSSSGSLNSSSATSSSLSLNQSSN</sequence>
<evidence type="ECO:0000313" key="5">
    <source>
        <dbReference type="EMBL" id="ORX50773.1"/>
    </source>
</evidence>
<feature type="region of interest" description="Disordered" evidence="3">
    <location>
        <begin position="2053"/>
        <end position="2073"/>
    </location>
</feature>
<dbReference type="InterPro" id="IPR004839">
    <property type="entry name" value="Aminotransferase_I/II_large"/>
</dbReference>
<proteinExistence type="predicted"/>
<reference evidence="5 6" key="1">
    <citation type="submission" date="2016-08" db="EMBL/GenBank/DDBJ databases">
        <title>Genomes of anaerobic fungi encode conserved fungal cellulosomes for biomass hydrolysis.</title>
        <authorList>
            <consortium name="DOE Joint Genome Institute"/>
            <person name="Haitjema C.H."/>
            <person name="Gilmore S.P."/>
            <person name="Henske J.K."/>
            <person name="Solomon K.V."/>
            <person name="De Groot R."/>
            <person name="Kuo A."/>
            <person name="Mondo S.J."/>
            <person name="Salamov A.A."/>
            <person name="Labutti K."/>
            <person name="Zhao Z."/>
            <person name="Chiniquy J."/>
            <person name="Barry K."/>
            <person name="Brewer H.M."/>
            <person name="Purvine S.O."/>
            <person name="Wright A.T."/>
            <person name="Boxma B."/>
            <person name="Van Alen T."/>
            <person name="Hackstein J.H."/>
            <person name="Baker S.E."/>
            <person name="Grigoriev I.V."/>
            <person name="O'Malley M.A."/>
        </authorList>
    </citation>
    <scope>NUCLEOTIDE SEQUENCE [LARGE SCALE GENOMIC DNA]</scope>
    <source>
        <strain evidence="6">finn</strain>
    </source>
</reference>
<dbReference type="InterPro" id="IPR015422">
    <property type="entry name" value="PyrdxlP-dep_Trfase_small"/>
</dbReference>
<feature type="domain" description="Ketosynthase family 3 (KS3)" evidence="4">
    <location>
        <begin position="399"/>
        <end position="826"/>
    </location>
</feature>
<dbReference type="Gene3D" id="3.90.226.10">
    <property type="entry name" value="2-enoyl-CoA Hydratase, Chain A, domain 1"/>
    <property type="match status" value="2"/>
</dbReference>
<dbReference type="SUPFAM" id="SSF55048">
    <property type="entry name" value="Probable ACP-binding domain of malonyl-CoA ACP transacylase"/>
    <property type="match status" value="1"/>
</dbReference>
<dbReference type="SUPFAM" id="SSF52096">
    <property type="entry name" value="ClpP/crotonase"/>
    <property type="match status" value="2"/>
</dbReference>
<feature type="region of interest" description="Disordered" evidence="3">
    <location>
        <begin position="1529"/>
        <end position="1556"/>
    </location>
</feature>
<organism evidence="5 6">
    <name type="scientific">Piromyces finnis</name>
    <dbReference type="NCBI Taxonomy" id="1754191"/>
    <lineage>
        <taxon>Eukaryota</taxon>
        <taxon>Fungi</taxon>
        <taxon>Fungi incertae sedis</taxon>
        <taxon>Chytridiomycota</taxon>
        <taxon>Chytridiomycota incertae sedis</taxon>
        <taxon>Neocallimastigomycetes</taxon>
        <taxon>Neocallimastigales</taxon>
        <taxon>Neocallimastigaceae</taxon>
        <taxon>Piromyces</taxon>
    </lineage>
</organism>
<dbReference type="InterPro" id="IPR029045">
    <property type="entry name" value="ClpP/crotonase-like_dom_sf"/>
</dbReference>